<evidence type="ECO:0008006" key="3">
    <source>
        <dbReference type="Google" id="ProtNLM"/>
    </source>
</evidence>
<dbReference type="EMBL" id="BMLT01000014">
    <property type="protein sequence ID" value="GGO87783.1"/>
    <property type="molecule type" value="Genomic_DNA"/>
</dbReference>
<dbReference type="InterPro" id="IPR007420">
    <property type="entry name" value="DUF465"/>
</dbReference>
<dbReference type="Pfam" id="PF04325">
    <property type="entry name" value="DUF465"/>
    <property type="match status" value="1"/>
</dbReference>
<evidence type="ECO:0000313" key="2">
    <source>
        <dbReference type="Proteomes" id="UP000599578"/>
    </source>
</evidence>
<proteinExistence type="predicted"/>
<sequence>MSDINHSLYNDFPQYADRIRQLKHEDENFARLASEYHKLDHSVRGLEMRNIPTSDENFEQMKLRRVQLKDQILRMLQ</sequence>
<reference evidence="1 2" key="1">
    <citation type="journal article" date="2014" name="Int. J. Syst. Evol. Microbiol.">
        <title>Complete genome sequence of Corynebacterium casei LMG S-19264T (=DSM 44701T), isolated from a smear-ripened cheese.</title>
        <authorList>
            <consortium name="US DOE Joint Genome Institute (JGI-PGF)"/>
            <person name="Walter F."/>
            <person name="Albersmeier A."/>
            <person name="Kalinowski J."/>
            <person name="Ruckert C."/>
        </authorList>
    </citation>
    <scope>NUCLEOTIDE SEQUENCE [LARGE SCALE GENOMIC DNA]</scope>
    <source>
        <strain evidence="1 2">CGMCC 1.7286</strain>
    </source>
</reference>
<accession>A0A918DXU7</accession>
<dbReference type="InterPro" id="IPR038444">
    <property type="entry name" value="DUF465_sf"/>
</dbReference>
<protein>
    <recommendedName>
        <fullName evidence="3">DUF465 domain-containing protein</fullName>
    </recommendedName>
</protein>
<dbReference type="Proteomes" id="UP000599578">
    <property type="component" value="Unassembled WGS sequence"/>
</dbReference>
<comment type="caution">
    <text evidence="1">The sequence shown here is derived from an EMBL/GenBank/DDBJ whole genome shotgun (WGS) entry which is preliminary data.</text>
</comment>
<gene>
    <name evidence="1" type="ORF">GCM10011348_41760</name>
</gene>
<dbReference type="RefSeq" id="WP_188862578.1">
    <property type="nucleotide sequence ID" value="NZ_BMLT01000014.1"/>
</dbReference>
<dbReference type="Gene3D" id="6.10.280.50">
    <property type="match status" value="1"/>
</dbReference>
<dbReference type="AlphaFoldDB" id="A0A918DXU7"/>
<evidence type="ECO:0000313" key="1">
    <source>
        <dbReference type="EMBL" id="GGO87783.1"/>
    </source>
</evidence>
<organism evidence="1 2">
    <name type="scientific">Marinobacterium nitratireducens</name>
    <dbReference type="NCBI Taxonomy" id="518897"/>
    <lineage>
        <taxon>Bacteria</taxon>
        <taxon>Pseudomonadati</taxon>
        <taxon>Pseudomonadota</taxon>
        <taxon>Gammaproteobacteria</taxon>
        <taxon>Oceanospirillales</taxon>
        <taxon>Oceanospirillaceae</taxon>
        <taxon>Marinobacterium</taxon>
    </lineage>
</organism>
<keyword evidence="2" id="KW-1185">Reference proteome</keyword>
<name>A0A918DXU7_9GAMM</name>